<sequence length="111" mass="11185">MTFANVAAAGQNIGAGKKMAGRKRHVGVDTLGLLLAVWVTAASVSDDTGGIHLLSQIAVTNPPVTRLLSGPSADSCTTAGSPLTTKHVTATSWTRPNVVCGPGVTCAACTR</sequence>
<evidence type="ECO:0000259" key="1">
    <source>
        <dbReference type="Pfam" id="PF01609"/>
    </source>
</evidence>
<dbReference type="GO" id="GO:0006313">
    <property type="term" value="P:DNA transposition"/>
    <property type="evidence" value="ECO:0007669"/>
    <property type="project" value="InterPro"/>
</dbReference>
<dbReference type="GO" id="GO:0003677">
    <property type="term" value="F:DNA binding"/>
    <property type="evidence" value="ECO:0007669"/>
    <property type="project" value="InterPro"/>
</dbReference>
<dbReference type="InterPro" id="IPR002559">
    <property type="entry name" value="Transposase_11"/>
</dbReference>
<gene>
    <name evidence="2" type="ORF">GCM10010251_27450</name>
</gene>
<dbReference type="Proteomes" id="UP000658320">
    <property type="component" value="Unassembled WGS sequence"/>
</dbReference>
<feature type="domain" description="Transposase IS4-like" evidence="1">
    <location>
        <begin position="11"/>
        <end position="60"/>
    </location>
</feature>
<evidence type="ECO:0000313" key="2">
    <source>
        <dbReference type="EMBL" id="GGR10108.1"/>
    </source>
</evidence>
<dbReference type="EMBL" id="BMSX01000005">
    <property type="protein sequence ID" value="GGR10108.1"/>
    <property type="molecule type" value="Genomic_DNA"/>
</dbReference>
<dbReference type="AlphaFoldDB" id="A0A918C8F8"/>
<proteinExistence type="predicted"/>
<organism evidence="2 3">
    <name type="scientific">Streptomyces aurantiogriseus</name>
    <dbReference type="NCBI Taxonomy" id="66870"/>
    <lineage>
        <taxon>Bacteria</taxon>
        <taxon>Bacillati</taxon>
        <taxon>Actinomycetota</taxon>
        <taxon>Actinomycetes</taxon>
        <taxon>Kitasatosporales</taxon>
        <taxon>Streptomycetaceae</taxon>
        <taxon>Streptomyces</taxon>
    </lineage>
</organism>
<keyword evidence="3" id="KW-1185">Reference proteome</keyword>
<evidence type="ECO:0000313" key="3">
    <source>
        <dbReference type="Proteomes" id="UP000658320"/>
    </source>
</evidence>
<protein>
    <recommendedName>
        <fullName evidence="1">Transposase IS4-like domain-containing protein</fullName>
    </recommendedName>
</protein>
<reference evidence="2" key="2">
    <citation type="submission" date="2020-09" db="EMBL/GenBank/DDBJ databases">
        <authorList>
            <person name="Sun Q."/>
            <person name="Ohkuma M."/>
        </authorList>
    </citation>
    <scope>NUCLEOTIDE SEQUENCE</scope>
    <source>
        <strain evidence="2">JCM 4346</strain>
    </source>
</reference>
<comment type="caution">
    <text evidence="2">The sequence shown here is derived from an EMBL/GenBank/DDBJ whole genome shotgun (WGS) entry which is preliminary data.</text>
</comment>
<name>A0A918C8F8_9ACTN</name>
<accession>A0A918C8F8</accession>
<dbReference type="GO" id="GO:0004803">
    <property type="term" value="F:transposase activity"/>
    <property type="evidence" value="ECO:0007669"/>
    <property type="project" value="InterPro"/>
</dbReference>
<reference evidence="2" key="1">
    <citation type="journal article" date="2014" name="Int. J. Syst. Evol. Microbiol.">
        <title>Complete genome sequence of Corynebacterium casei LMG S-19264T (=DSM 44701T), isolated from a smear-ripened cheese.</title>
        <authorList>
            <consortium name="US DOE Joint Genome Institute (JGI-PGF)"/>
            <person name="Walter F."/>
            <person name="Albersmeier A."/>
            <person name="Kalinowski J."/>
            <person name="Ruckert C."/>
        </authorList>
    </citation>
    <scope>NUCLEOTIDE SEQUENCE</scope>
    <source>
        <strain evidence="2">JCM 4346</strain>
    </source>
</reference>
<dbReference type="Pfam" id="PF01609">
    <property type="entry name" value="DDE_Tnp_1"/>
    <property type="match status" value="1"/>
</dbReference>